<reference evidence="1" key="1">
    <citation type="submission" date="2023-07" db="EMBL/GenBank/DDBJ databases">
        <title>Genomic Encyclopedia of Type Strains, Phase IV (KMG-IV): sequencing the most valuable type-strain genomes for metagenomic binning, comparative biology and taxonomic classification.</title>
        <authorList>
            <person name="Goeker M."/>
        </authorList>
    </citation>
    <scope>NUCLEOTIDE SEQUENCE</scope>
    <source>
        <strain evidence="1">DSM 26174</strain>
    </source>
</reference>
<protein>
    <recommendedName>
        <fullName evidence="3">Tetratricopeptide repeat protein</fullName>
    </recommendedName>
</protein>
<dbReference type="InterPro" id="IPR011990">
    <property type="entry name" value="TPR-like_helical_dom_sf"/>
</dbReference>
<dbReference type="PANTHER" id="PTHR15852">
    <property type="entry name" value="PLASTID TRANSCRIPTIONALLY ACTIVE PROTEIN"/>
    <property type="match status" value="1"/>
</dbReference>
<dbReference type="Gene3D" id="1.25.40.10">
    <property type="entry name" value="Tetratricopeptide repeat domain"/>
    <property type="match status" value="1"/>
</dbReference>
<gene>
    <name evidence="1" type="ORF">HNQ88_002449</name>
</gene>
<proteinExistence type="predicted"/>
<keyword evidence="2" id="KW-1185">Reference proteome</keyword>
<organism evidence="1 2">
    <name type="scientific">Aureibacter tunicatorum</name>
    <dbReference type="NCBI Taxonomy" id="866807"/>
    <lineage>
        <taxon>Bacteria</taxon>
        <taxon>Pseudomonadati</taxon>
        <taxon>Bacteroidota</taxon>
        <taxon>Cytophagia</taxon>
        <taxon>Cytophagales</taxon>
        <taxon>Persicobacteraceae</taxon>
        <taxon>Aureibacter</taxon>
    </lineage>
</organism>
<dbReference type="EMBL" id="JAVDQD010000002">
    <property type="protein sequence ID" value="MDR6239412.1"/>
    <property type="molecule type" value="Genomic_DNA"/>
</dbReference>
<dbReference type="SUPFAM" id="SSF48452">
    <property type="entry name" value="TPR-like"/>
    <property type="match status" value="1"/>
</dbReference>
<name>A0AAE4BTC1_9BACT</name>
<comment type="caution">
    <text evidence="1">The sequence shown here is derived from an EMBL/GenBank/DDBJ whole genome shotgun (WGS) entry which is preliminary data.</text>
</comment>
<dbReference type="PANTHER" id="PTHR15852:SF52">
    <property type="entry name" value="THYLAKOID LUMENAL P17.1 PROTEIN"/>
    <property type="match status" value="1"/>
</dbReference>
<evidence type="ECO:0008006" key="3">
    <source>
        <dbReference type="Google" id="ProtNLM"/>
    </source>
</evidence>
<sequence length="230" mass="26222">MGKSIGIISFIFFALFFFVNPVKAQIEEEVQIDKEVLIYFRDAKVEMSNGNYEQANYLFRKALATRKVIPGDLCYFFAETLYMLKQYQNASNLIEKYFTLTSTNGDYYDQALELAELIDRKVNINRRCSKCDFYGYKYTECIHCDEDGKINSTCYYCRGTGLRYCSPCSGEGIIITTGPLGSSLYQKCGVCESKGYVECSLCHGEKNIDTDCSVCLGSRKIRTLEICTHD</sequence>
<dbReference type="RefSeq" id="WP_309939076.1">
    <property type="nucleotide sequence ID" value="NZ_AP025305.1"/>
</dbReference>
<accession>A0AAE4BTC1</accession>
<dbReference type="AlphaFoldDB" id="A0AAE4BTC1"/>
<evidence type="ECO:0000313" key="2">
    <source>
        <dbReference type="Proteomes" id="UP001185092"/>
    </source>
</evidence>
<dbReference type="Proteomes" id="UP001185092">
    <property type="component" value="Unassembled WGS sequence"/>
</dbReference>
<evidence type="ECO:0000313" key="1">
    <source>
        <dbReference type="EMBL" id="MDR6239412.1"/>
    </source>
</evidence>